<organism evidence="2 3">
    <name type="scientific">Acinetobacter baumannii 21072</name>
    <dbReference type="NCBI Taxonomy" id="1310697"/>
    <lineage>
        <taxon>Bacteria</taxon>
        <taxon>Pseudomonadati</taxon>
        <taxon>Pseudomonadota</taxon>
        <taxon>Gammaproteobacteria</taxon>
        <taxon>Moraxellales</taxon>
        <taxon>Moraxellaceae</taxon>
        <taxon>Acinetobacter</taxon>
        <taxon>Acinetobacter calcoaceticus/baumannii complex</taxon>
    </lineage>
</organism>
<dbReference type="Gene3D" id="3.10.450.40">
    <property type="match status" value="1"/>
</dbReference>
<dbReference type="PATRIC" id="fig|1310697.3.peg.305"/>
<protein>
    <submittedName>
        <fullName evidence="2">Lysozyme family protein</fullName>
    </submittedName>
</protein>
<dbReference type="RefSeq" id="WP_032035684.1">
    <property type="nucleotide sequence ID" value="NZ_JMOD01000003.1"/>
</dbReference>
<proteinExistence type="predicted"/>
<evidence type="ECO:0000313" key="2">
    <source>
        <dbReference type="EMBL" id="KCY22679.1"/>
    </source>
</evidence>
<sequence>MMSRENGRELETELDHIRQSVQDILTTPIGTRIMRREYGSLIYQLIDSPFDEIATLQLYAATATALLRWEDRIILNSVALVTNEEGSYFLDMDCSLVDSNKQASLSIPLSIGSSL</sequence>
<dbReference type="EMBL" id="JMOD01000003">
    <property type="protein sequence ID" value="KCY22679.1"/>
    <property type="molecule type" value="Genomic_DNA"/>
</dbReference>
<reference evidence="2 3" key="1">
    <citation type="submission" date="2014-04" db="EMBL/GenBank/DDBJ databases">
        <title>Comparative genomics and transcriptomics to identify genetic mechanisms underlying the emergence of carbapenem resistant Acinetobacter baumannii (CRAb).</title>
        <authorList>
            <person name="Harris A.D."/>
            <person name="Johnson K.J."/>
            <person name="George J."/>
            <person name="Nadendla S."/>
            <person name="Daugherty S.C."/>
            <person name="Parankush S."/>
            <person name="Sadzewicz L."/>
            <person name="Tallon L."/>
            <person name="Sengamalay N."/>
            <person name="Hazen T.H."/>
            <person name="Rasko D.A."/>
        </authorList>
    </citation>
    <scope>NUCLEOTIDE SEQUENCE [LARGE SCALE GENOMIC DNA]</scope>
    <source>
        <strain evidence="2 3">21072</strain>
    </source>
</reference>
<dbReference type="Pfam" id="PF04965">
    <property type="entry name" value="GPW_gp25"/>
    <property type="match status" value="1"/>
</dbReference>
<dbReference type="AlphaFoldDB" id="A0A062INA0"/>
<dbReference type="SUPFAM" id="SSF160719">
    <property type="entry name" value="gpW/gp25-like"/>
    <property type="match status" value="1"/>
</dbReference>
<accession>A0A062INA0</accession>
<comment type="caution">
    <text evidence="2">The sequence shown here is derived from an EMBL/GenBank/DDBJ whole genome shotgun (WGS) entry which is preliminary data.</text>
</comment>
<evidence type="ECO:0000313" key="3">
    <source>
        <dbReference type="Proteomes" id="UP000027327"/>
    </source>
</evidence>
<dbReference type="InterPro" id="IPR007048">
    <property type="entry name" value="IraD/Gp25-like"/>
</dbReference>
<dbReference type="Proteomes" id="UP000027327">
    <property type="component" value="Unassembled WGS sequence"/>
</dbReference>
<evidence type="ECO:0000259" key="1">
    <source>
        <dbReference type="Pfam" id="PF04965"/>
    </source>
</evidence>
<feature type="domain" description="IraD/Gp25-like" evidence="1">
    <location>
        <begin position="14"/>
        <end position="84"/>
    </location>
</feature>
<gene>
    <name evidence="2" type="ORF">J596_0327</name>
</gene>
<name>A0A062INA0_ACIBA</name>